<feature type="compositionally biased region" description="Basic and acidic residues" evidence="1">
    <location>
        <begin position="1"/>
        <end position="12"/>
    </location>
</feature>
<evidence type="ECO:0000313" key="2">
    <source>
        <dbReference type="EMBL" id="MDG9698392.1"/>
    </source>
</evidence>
<dbReference type="AlphaFoldDB" id="A0AAW6RIC2"/>
<dbReference type="EMBL" id="JARVII010000002">
    <property type="protein sequence ID" value="MDG9698392.1"/>
    <property type="molecule type" value="Genomic_DNA"/>
</dbReference>
<keyword evidence="3" id="KW-1185">Reference proteome</keyword>
<gene>
    <name evidence="2" type="ORF">QB898_01425</name>
</gene>
<evidence type="ECO:0000256" key="1">
    <source>
        <dbReference type="SAM" id="MobiDB-lite"/>
    </source>
</evidence>
<dbReference type="Proteomes" id="UP001237156">
    <property type="component" value="Unassembled WGS sequence"/>
</dbReference>
<organism evidence="2 3">
    <name type="scientific">Ottowia cancrivicina</name>
    <dbReference type="NCBI Taxonomy" id="3040346"/>
    <lineage>
        <taxon>Bacteria</taxon>
        <taxon>Pseudomonadati</taxon>
        <taxon>Pseudomonadota</taxon>
        <taxon>Betaproteobacteria</taxon>
        <taxon>Burkholderiales</taxon>
        <taxon>Comamonadaceae</taxon>
        <taxon>Ottowia</taxon>
    </lineage>
</organism>
<evidence type="ECO:0000313" key="3">
    <source>
        <dbReference type="Proteomes" id="UP001237156"/>
    </source>
</evidence>
<dbReference type="RefSeq" id="WP_279523510.1">
    <property type="nucleotide sequence ID" value="NZ_JARVII010000002.1"/>
</dbReference>
<proteinExistence type="predicted"/>
<protein>
    <submittedName>
        <fullName evidence="2">Uncharacterized protein</fullName>
    </submittedName>
</protein>
<feature type="region of interest" description="Disordered" evidence="1">
    <location>
        <begin position="1"/>
        <end position="27"/>
    </location>
</feature>
<reference evidence="2 3" key="1">
    <citation type="submission" date="2023-04" db="EMBL/GenBank/DDBJ databases">
        <title>Ottowia paracancer sp. nov., isolated from human stomach.</title>
        <authorList>
            <person name="Song Y."/>
        </authorList>
    </citation>
    <scope>NUCLEOTIDE SEQUENCE [LARGE SCALE GENOMIC DNA]</scope>
    <source>
        <strain evidence="2 3">10c7w1</strain>
    </source>
</reference>
<name>A0AAW6RIC2_9BURK</name>
<sequence>MPERSAGEKSRADNNAAPSKPQGLLPADQYAFLPLAGPVEI</sequence>
<accession>A0AAW6RIC2</accession>
<comment type="caution">
    <text evidence="2">The sequence shown here is derived from an EMBL/GenBank/DDBJ whole genome shotgun (WGS) entry which is preliminary data.</text>
</comment>